<evidence type="ECO:0000256" key="1">
    <source>
        <dbReference type="ARBA" id="ARBA00004323"/>
    </source>
</evidence>
<dbReference type="Proteomes" id="UP001208570">
    <property type="component" value="Unassembled WGS sequence"/>
</dbReference>
<dbReference type="PANTHER" id="PTHR12137:SF54">
    <property type="entry name" value="CARBOHYDRATE SULFOTRANSFERASE"/>
    <property type="match status" value="1"/>
</dbReference>
<keyword evidence="9" id="KW-0119">Carbohydrate metabolism</keyword>
<name>A0AAD9JDI1_9ANNE</name>
<evidence type="ECO:0000256" key="9">
    <source>
        <dbReference type="RuleBase" id="RU364020"/>
    </source>
</evidence>
<dbReference type="EC" id="2.8.2.-" evidence="9"/>
<evidence type="ECO:0000313" key="10">
    <source>
        <dbReference type="EMBL" id="KAK2150621.1"/>
    </source>
</evidence>
<dbReference type="AlphaFoldDB" id="A0AAD9JDI1"/>
<proteinExistence type="inferred from homology"/>
<keyword evidence="4" id="KW-0812">Transmembrane</keyword>
<evidence type="ECO:0000256" key="8">
    <source>
        <dbReference type="ARBA" id="ARBA00023180"/>
    </source>
</evidence>
<sequence length="466" mass="53956">MESNLEPELLCGDVQITRLPECPNSVPFRPSLRLLKRHSRRVVVVVLCLQVAYILINITERSGYNKTFLSHLPSEMYTFRRRFKDESIREPLGRKVLRSPENILYEEDYDYLGEPIAFPSNRNPSPKADPEWVQINPTPLPTKLERIHLAALFPEADSDRRTPLRRRRQIASCTMDERSEHIKGYCNTTDTGDEPTTENGSGRYGTLLVDEKHKVIFCDVHDSISLLWASFIAKTTGNANLQRPPVRNRNYMTKIGLNYLDSYSGADREAVLRESFKFLVVRHPMERMALVWKAKFVDNSPDDLWRKKLAKRILDSLRSESGKEARLEDDDVTVSFDQFLRFAFVERNLNDPIWLSYLKVCHPCEIRYDAILHAESMASELGVVLRRYDDVPRRRYRLNYKPTEHLLVDVAAGSYHLSVYDNVTSEAVEALLKKYKHDMKMFGYTWNGKKKTTVCGIIANNGRICC</sequence>
<comment type="subcellular location">
    <subcellularLocation>
        <location evidence="1 9">Golgi apparatus membrane</location>
        <topology evidence="1 9">Single-pass type II membrane protein</topology>
    </subcellularLocation>
</comment>
<evidence type="ECO:0000256" key="3">
    <source>
        <dbReference type="ARBA" id="ARBA00022679"/>
    </source>
</evidence>
<keyword evidence="9" id="KW-0735">Signal-anchor</keyword>
<organism evidence="10 11">
    <name type="scientific">Paralvinella palmiformis</name>
    <dbReference type="NCBI Taxonomy" id="53620"/>
    <lineage>
        <taxon>Eukaryota</taxon>
        <taxon>Metazoa</taxon>
        <taxon>Spiralia</taxon>
        <taxon>Lophotrochozoa</taxon>
        <taxon>Annelida</taxon>
        <taxon>Polychaeta</taxon>
        <taxon>Sedentaria</taxon>
        <taxon>Canalipalpata</taxon>
        <taxon>Terebellida</taxon>
        <taxon>Terebelliformia</taxon>
        <taxon>Alvinellidae</taxon>
        <taxon>Paralvinella</taxon>
    </lineage>
</organism>
<protein>
    <recommendedName>
        <fullName evidence="9">Carbohydrate sulfotransferase</fullName>
        <ecNumber evidence="9">2.8.2.-</ecNumber>
    </recommendedName>
</protein>
<evidence type="ECO:0000313" key="11">
    <source>
        <dbReference type="Proteomes" id="UP001208570"/>
    </source>
</evidence>
<dbReference type="GO" id="GO:0000139">
    <property type="term" value="C:Golgi membrane"/>
    <property type="evidence" value="ECO:0007669"/>
    <property type="project" value="UniProtKB-SubCell"/>
</dbReference>
<dbReference type="PANTHER" id="PTHR12137">
    <property type="entry name" value="CARBOHYDRATE SULFOTRANSFERASE"/>
    <property type="match status" value="1"/>
</dbReference>
<dbReference type="EMBL" id="JAODUP010000398">
    <property type="protein sequence ID" value="KAK2150621.1"/>
    <property type="molecule type" value="Genomic_DNA"/>
</dbReference>
<reference evidence="10" key="1">
    <citation type="journal article" date="2023" name="Mol. Biol. Evol.">
        <title>Third-Generation Sequencing Reveals the Adaptive Role of the Epigenome in Three Deep-Sea Polychaetes.</title>
        <authorList>
            <person name="Perez M."/>
            <person name="Aroh O."/>
            <person name="Sun Y."/>
            <person name="Lan Y."/>
            <person name="Juniper S.K."/>
            <person name="Young C.R."/>
            <person name="Angers B."/>
            <person name="Qian P.Y."/>
        </authorList>
    </citation>
    <scope>NUCLEOTIDE SEQUENCE</scope>
    <source>
        <strain evidence="10">P08H-3</strain>
    </source>
</reference>
<dbReference type="GO" id="GO:0016051">
    <property type="term" value="P:carbohydrate biosynthetic process"/>
    <property type="evidence" value="ECO:0007669"/>
    <property type="project" value="InterPro"/>
</dbReference>
<evidence type="ECO:0000256" key="5">
    <source>
        <dbReference type="ARBA" id="ARBA00022989"/>
    </source>
</evidence>
<accession>A0AAD9JDI1</accession>
<gene>
    <name evidence="10" type="ORF">LSH36_398g02029</name>
</gene>
<evidence type="ECO:0000256" key="2">
    <source>
        <dbReference type="ARBA" id="ARBA00006339"/>
    </source>
</evidence>
<evidence type="ECO:0000256" key="6">
    <source>
        <dbReference type="ARBA" id="ARBA00023034"/>
    </source>
</evidence>
<keyword evidence="3 9" id="KW-0808">Transferase</keyword>
<keyword evidence="11" id="KW-1185">Reference proteome</keyword>
<keyword evidence="6 9" id="KW-0333">Golgi apparatus</keyword>
<comment type="caution">
    <text evidence="10">The sequence shown here is derived from an EMBL/GenBank/DDBJ whole genome shotgun (WGS) entry which is preliminary data.</text>
</comment>
<evidence type="ECO:0000256" key="4">
    <source>
        <dbReference type="ARBA" id="ARBA00022692"/>
    </source>
</evidence>
<dbReference type="Pfam" id="PF03567">
    <property type="entry name" value="Sulfotransfer_2"/>
    <property type="match status" value="1"/>
</dbReference>
<keyword evidence="5" id="KW-1133">Transmembrane helix</keyword>
<keyword evidence="7" id="KW-0472">Membrane</keyword>
<dbReference type="GO" id="GO:0008146">
    <property type="term" value="F:sulfotransferase activity"/>
    <property type="evidence" value="ECO:0007669"/>
    <property type="project" value="InterPro"/>
</dbReference>
<dbReference type="InterPro" id="IPR005331">
    <property type="entry name" value="Sulfotransferase"/>
</dbReference>
<dbReference type="InterPro" id="IPR018011">
    <property type="entry name" value="Carb_sulfotrans_8-10"/>
</dbReference>
<keyword evidence="8 9" id="KW-0325">Glycoprotein</keyword>
<evidence type="ECO:0000256" key="7">
    <source>
        <dbReference type="ARBA" id="ARBA00023136"/>
    </source>
</evidence>
<comment type="similarity">
    <text evidence="2 9">Belongs to the sulfotransferase 2 family.</text>
</comment>